<feature type="transmembrane region" description="Helical" evidence="1">
    <location>
        <begin position="12"/>
        <end position="35"/>
    </location>
</feature>
<dbReference type="RefSeq" id="WP_149955094.1">
    <property type="nucleotide sequence ID" value="NZ_BKDJ01000001.1"/>
</dbReference>
<protein>
    <submittedName>
        <fullName evidence="2">Uncharacterized protein</fullName>
    </submittedName>
</protein>
<keyword evidence="3" id="KW-1185">Reference proteome</keyword>
<sequence length="85" mass="9048">MINTPWDAGSPLYKKVVIASMALSGVGIVLALVGANIGNRGLMYTAVGIIFAGLLTHMVGLVVRTRDMKAYRKQNPPQGRQPGPK</sequence>
<comment type="caution">
    <text evidence="2">The sequence shown here is derived from an EMBL/GenBank/DDBJ whole genome shotgun (WGS) entry which is preliminary data.</text>
</comment>
<reference evidence="2 3" key="1">
    <citation type="submission" date="2019-09" db="EMBL/GenBank/DDBJ databases">
        <title>Arthrobacter zafarii sp. nov., a moderately thermotolerant and halotolerant actinobacterium isolated from Cholistan desert soil of Pakistan.</title>
        <authorList>
            <person name="Amin A."/>
            <person name="Ahmed I."/>
            <person name="Khalid N."/>
            <person name="Schumann P."/>
            <person name="Busse H.J."/>
            <person name="Khan I.U."/>
            <person name="Li S."/>
            <person name="Li W.J."/>
        </authorList>
    </citation>
    <scope>NUCLEOTIDE SEQUENCE [LARGE SCALE GENOMIC DNA]</scope>
    <source>
        <strain evidence="2 3">NCCP-1664</strain>
    </source>
</reference>
<evidence type="ECO:0000256" key="1">
    <source>
        <dbReference type="SAM" id="Phobius"/>
    </source>
</evidence>
<dbReference type="OrthoDB" id="4950952at2"/>
<evidence type="ECO:0000313" key="2">
    <source>
        <dbReference type="EMBL" id="GER21543.1"/>
    </source>
</evidence>
<dbReference type="EMBL" id="BKDJ01000001">
    <property type="protein sequence ID" value="GER21543.1"/>
    <property type="molecule type" value="Genomic_DNA"/>
</dbReference>
<keyword evidence="1" id="KW-1133">Transmembrane helix</keyword>
<accession>A0A5A7NKP5</accession>
<dbReference type="AlphaFoldDB" id="A0A5A7NKP5"/>
<keyword evidence="1" id="KW-0812">Transmembrane</keyword>
<proteinExistence type="predicted"/>
<evidence type="ECO:0000313" key="3">
    <source>
        <dbReference type="Proteomes" id="UP000325307"/>
    </source>
</evidence>
<feature type="transmembrane region" description="Helical" evidence="1">
    <location>
        <begin position="41"/>
        <end position="63"/>
    </location>
</feature>
<organism evidence="2 3">
    <name type="scientific">Zafaria cholistanensis</name>
    <dbReference type="NCBI Taxonomy" id="1682741"/>
    <lineage>
        <taxon>Bacteria</taxon>
        <taxon>Bacillati</taxon>
        <taxon>Actinomycetota</taxon>
        <taxon>Actinomycetes</taxon>
        <taxon>Micrococcales</taxon>
        <taxon>Micrococcaceae</taxon>
        <taxon>Zafaria</taxon>
    </lineage>
</organism>
<gene>
    <name evidence="2" type="ORF">NCCP1664_00400</name>
</gene>
<keyword evidence="1" id="KW-0472">Membrane</keyword>
<name>A0A5A7NKP5_9MICC</name>
<dbReference type="Proteomes" id="UP000325307">
    <property type="component" value="Unassembled WGS sequence"/>
</dbReference>